<feature type="transmembrane region" description="Helical" evidence="1">
    <location>
        <begin position="197"/>
        <end position="216"/>
    </location>
</feature>
<accession>A0A4R8DPQ4</accession>
<feature type="transmembrane region" description="Helical" evidence="1">
    <location>
        <begin position="80"/>
        <end position="97"/>
    </location>
</feature>
<dbReference type="InterPro" id="IPR050879">
    <property type="entry name" value="Acyltransferase_3"/>
</dbReference>
<feature type="transmembrane region" description="Helical" evidence="1">
    <location>
        <begin position="9"/>
        <end position="27"/>
    </location>
</feature>
<dbReference type="Proteomes" id="UP000294498">
    <property type="component" value="Unassembled WGS sequence"/>
</dbReference>
<feature type="transmembrane region" description="Helical" evidence="1">
    <location>
        <begin position="228"/>
        <end position="245"/>
    </location>
</feature>
<dbReference type="EMBL" id="SODV01000001">
    <property type="protein sequence ID" value="TDX00072.1"/>
    <property type="molecule type" value="Genomic_DNA"/>
</dbReference>
<dbReference type="PANTHER" id="PTHR23028">
    <property type="entry name" value="ACETYLTRANSFERASE"/>
    <property type="match status" value="1"/>
</dbReference>
<keyword evidence="1" id="KW-0472">Membrane</keyword>
<dbReference type="Pfam" id="PF01757">
    <property type="entry name" value="Acyl_transf_3"/>
    <property type="match status" value="1"/>
</dbReference>
<dbReference type="AlphaFoldDB" id="A0A4R8DPQ4"/>
<dbReference type="GO" id="GO:0016020">
    <property type="term" value="C:membrane"/>
    <property type="evidence" value="ECO:0007669"/>
    <property type="project" value="TreeGrafter"/>
</dbReference>
<gene>
    <name evidence="3" type="ORF">EDB95_1088</name>
</gene>
<dbReference type="InterPro" id="IPR002656">
    <property type="entry name" value="Acyl_transf_3_dom"/>
</dbReference>
<reference evidence="3 4" key="1">
    <citation type="submission" date="2019-03" db="EMBL/GenBank/DDBJ databases">
        <title>Genomic Encyclopedia of Type Strains, Phase IV (KMG-IV): sequencing the most valuable type-strain genomes for metagenomic binning, comparative biology and taxonomic classification.</title>
        <authorList>
            <person name="Goeker M."/>
        </authorList>
    </citation>
    <scope>NUCLEOTIDE SEQUENCE [LARGE SCALE GENOMIC DNA]</scope>
    <source>
        <strain evidence="3 4">DSM 100059</strain>
    </source>
</reference>
<feature type="transmembrane region" description="Helical" evidence="1">
    <location>
        <begin position="311"/>
        <end position="334"/>
    </location>
</feature>
<dbReference type="OrthoDB" id="290051at2"/>
<proteinExistence type="predicted"/>
<name>A0A4R8DPQ4_9BACT</name>
<keyword evidence="1" id="KW-0812">Transmembrane</keyword>
<evidence type="ECO:0000313" key="4">
    <source>
        <dbReference type="Proteomes" id="UP000294498"/>
    </source>
</evidence>
<feature type="transmembrane region" description="Helical" evidence="1">
    <location>
        <begin position="286"/>
        <end position="305"/>
    </location>
</feature>
<evidence type="ECO:0000313" key="3">
    <source>
        <dbReference type="EMBL" id="TDX00072.1"/>
    </source>
</evidence>
<keyword evidence="1" id="KW-1133">Transmembrane helix</keyword>
<feature type="transmembrane region" description="Helical" evidence="1">
    <location>
        <begin position="166"/>
        <end position="185"/>
    </location>
</feature>
<dbReference type="RefSeq" id="WP_133991320.1">
    <property type="nucleotide sequence ID" value="NZ_SODV01000001.1"/>
</dbReference>
<dbReference type="GO" id="GO:0016747">
    <property type="term" value="F:acyltransferase activity, transferring groups other than amino-acyl groups"/>
    <property type="evidence" value="ECO:0007669"/>
    <property type="project" value="InterPro"/>
</dbReference>
<sequence length="367" mass="42132">MTFKDPSKLAYIDCLRGVAILMVIMVHTAQSVSQPNPHILLLAGYGRIGVQLFFLLSAYTLCLSMTKRHDGITIFYIRRYFRIAPIYYLGILLYFLLSRYSGLPVLRGFGSYTCFTTVANVFLLHGASPVAVNAAVPGGWSIGTEVLFYLMFPFIFMIYSKIKHKIFYLLIPILFFLVAYVTSRLHFRSQPEEEDYYFYYIINQLPVFSTGISFFFAKSWFQRINPKLFLPIFFVLFILSFLLSVKLTSRIAVFPFVAAISFIFLVLAFENISWLNSKILARIGQLSYSIYIIHFIFAWSFASYLNSVFHLSALISLLAIFFIVTALSIAVATFTQRFVENPGIDLGKRIIRAKKLWRTDAHIERGA</sequence>
<feature type="transmembrane region" description="Helical" evidence="1">
    <location>
        <begin position="39"/>
        <end position="59"/>
    </location>
</feature>
<dbReference type="PANTHER" id="PTHR23028:SF53">
    <property type="entry name" value="ACYL_TRANSF_3 DOMAIN-CONTAINING PROTEIN"/>
    <property type="match status" value="1"/>
</dbReference>
<feature type="transmembrane region" description="Helical" evidence="1">
    <location>
        <begin position="251"/>
        <end position="274"/>
    </location>
</feature>
<feature type="domain" description="Acyltransferase 3" evidence="2">
    <location>
        <begin position="10"/>
        <end position="331"/>
    </location>
</feature>
<keyword evidence="4" id="KW-1185">Reference proteome</keyword>
<dbReference type="GO" id="GO:0000271">
    <property type="term" value="P:polysaccharide biosynthetic process"/>
    <property type="evidence" value="ECO:0007669"/>
    <property type="project" value="TreeGrafter"/>
</dbReference>
<comment type="caution">
    <text evidence="3">The sequence shown here is derived from an EMBL/GenBank/DDBJ whole genome shotgun (WGS) entry which is preliminary data.</text>
</comment>
<evidence type="ECO:0000259" key="2">
    <source>
        <dbReference type="Pfam" id="PF01757"/>
    </source>
</evidence>
<feature type="transmembrane region" description="Helical" evidence="1">
    <location>
        <begin position="138"/>
        <end position="159"/>
    </location>
</feature>
<protein>
    <submittedName>
        <fullName evidence="3">Peptidoglycan/LPS O-acetylase OafA/YrhL</fullName>
    </submittedName>
</protein>
<evidence type="ECO:0000256" key="1">
    <source>
        <dbReference type="SAM" id="Phobius"/>
    </source>
</evidence>
<organism evidence="3 4">
    <name type="scientific">Dinghuibacter silviterrae</name>
    <dbReference type="NCBI Taxonomy" id="1539049"/>
    <lineage>
        <taxon>Bacteria</taxon>
        <taxon>Pseudomonadati</taxon>
        <taxon>Bacteroidota</taxon>
        <taxon>Chitinophagia</taxon>
        <taxon>Chitinophagales</taxon>
        <taxon>Chitinophagaceae</taxon>
        <taxon>Dinghuibacter</taxon>
    </lineage>
</organism>